<protein>
    <recommendedName>
        <fullName evidence="2">Glycoside-hydrolase family GH114 TIM-barrel domain-containing protein</fullName>
    </recommendedName>
</protein>
<feature type="signal peptide" evidence="1">
    <location>
        <begin position="1"/>
        <end position="26"/>
    </location>
</feature>
<dbReference type="InterPro" id="IPR013785">
    <property type="entry name" value="Aldolase_TIM"/>
</dbReference>
<feature type="chain" id="PRO_5014838428" description="Glycoside-hydrolase family GH114 TIM-barrel domain-containing protein" evidence="1">
    <location>
        <begin position="27"/>
        <end position="314"/>
    </location>
</feature>
<dbReference type="Gene3D" id="3.20.20.70">
    <property type="entry name" value="Aldolase class I"/>
    <property type="match status" value="1"/>
</dbReference>
<dbReference type="InterPro" id="IPR017853">
    <property type="entry name" value="GH"/>
</dbReference>
<dbReference type="SUPFAM" id="SSF51445">
    <property type="entry name" value="(Trans)glycosidases"/>
    <property type="match status" value="1"/>
</dbReference>
<dbReference type="InterPro" id="IPR016062">
    <property type="entry name" value="TM1410-rel"/>
</dbReference>
<reference evidence="3 4" key="1">
    <citation type="submission" date="2017-11" db="EMBL/GenBank/DDBJ databases">
        <title>Draft genome sequence of Rhizobiales bacterium SY3-13.</title>
        <authorList>
            <person name="Sun C."/>
        </authorList>
    </citation>
    <scope>NUCLEOTIDE SEQUENCE [LARGE SCALE GENOMIC DNA]</scope>
    <source>
        <strain evidence="3 4">SY3-13</strain>
    </source>
</reference>
<dbReference type="OrthoDB" id="30037at2"/>
<dbReference type="PANTHER" id="PTHR35882:SF2">
    <property type="entry name" value="PELA"/>
    <property type="match status" value="1"/>
</dbReference>
<dbReference type="PRINTS" id="PR01545">
    <property type="entry name" value="THEMAYE10DUF"/>
</dbReference>
<dbReference type="Pfam" id="PF03537">
    <property type="entry name" value="Glyco_hydro_114"/>
    <property type="match status" value="1"/>
</dbReference>
<dbReference type="AlphaFoldDB" id="A0A2M9FVT4"/>
<comment type="caution">
    <text evidence="3">The sequence shown here is derived from an EMBL/GenBank/DDBJ whole genome shotgun (WGS) entry which is preliminary data.</text>
</comment>
<evidence type="ECO:0000313" key="3">
    <source>
        <dbReference type="EMBL" id="PJK27561.1"/>
    </source>
</evidence>
<keyword evidence="4" id="KW-1185">Reference proteome</keyword>
<dbReference type="Proteomes" id="UP000229498">
    <property type="component" value="Unassembled WGS sequence"/>
</dbReference>
<evidence type="ECO:0000259" key="2">
    <source>
        <dbReference type="Pfam" id="PF03537"/>
    </source>
</evidence>
<dbReference type="NCBIfam" id="TIGR01370">
    <property type="entry name" value="MJ1477/TM1410 family putative glycoside hydrolase"/>
    <property type="match status" value="1"/>
</dbReference>
<keyword evidence="1" id="KW-0732">Signal</keyword>
<feature type="domain" description="Glycoside-hydrolase family GH114 TIM-barrel" evidence="2">
    <location>
        <begin position="83"/>
        <end position="295"/>
    </location>
</feature>
<proteinExistence type="predicted"/>
<organism evidence="3 4">
    <name type="scientific">Minwuia thermotolerans</name>
    <dbReference type="NCBI Taxonomy" id="2056226"/>
    <lineage>
        <taxon>Bacteria</taxon>
        <taxon>Pseudomonadati</taxon>
        <taxon>Pseudomonadota</taxon>
        <taxon>Alphaproteobacteria</taxon>
        <taxon>Minwuiales</taxon>
        <taxon>Minwuiaceae</taxon>
        <taxon>Minwuia</taxon>
    </lineage>
</organism>
<accession>A0A2M9FVT4</accession>
<dbReference type="PANTHER" id="PTHR35882">
    <property type="entry name" value="PELA"/>
    <property type="match status" value="1"/>
</dbReference>
<gene>
    <name evidence="3" type="ORF">CVT23_21865</name>
</gene>
<dbReference type="InterPro" id="IPR016063">
    <property type="entry name" value="TM1410_Glycdase"/>
</dbReference>
<sequence>MTTLVVLYRLLLIVAVAAMGPGMARAADIADARSLTYWLSGPDPALVAASGFDLAIVDYSRDGSGARALAPEDVALMKRKPDGGRRIVLAYLSIGEAEDYRYYWKRAWSRNPPLWLEAENPDWAGNYKVRFWDEDWQRLIFGGPEAYLDRIIDAGFDGVYLDIVDAYWYFQEKGRKNAEAEMVAFVRALARHARSREPGFLIVPQNAEDLLANEAYRRTIDAQAKEDLFFGLDGPDTPNARESFDWAKKHLDMARAAGKPVLLVEYPETAANIARVYEKGRAAGYLPYATVRPLDRMTVNAGFDPPVPDLLLRD</sequence>
<dbReference type="InterPro" id="IPR004352">
    <property type="entry name" value="GH114_TIM-barrel"/>
</dbReference>
<evidence type="ECO:0000313" key="4">
    <source>
        <dbReference type="Proteomes" id="UP000229498"/>
    </source>
</evidence>
<name>A0A2M9FVT4_9PROT</name>
<evidence type="ECO:0000256" key="1">
    <source>
        <dbReference type="SAM" id="SignalP"/>
    </source>
</evidence>
<dbReference type="EMBL" id="PHIG01000063">
    <property type="protein sequence ID" value="PJK27561.1"/>
    <property type="molecule type" value="Genomic_DNA"/>
</dbReference>